<evidence type="ECO:0000256" key="3">
    <source>
        <dbReference type="ARBA" id="ARBA00022989"/>
    </source>
</evidence>
<dbReference type="OrthoDB" id="5242431at2"/>
<dbReference type="AlphaFoldDB" id="A0A1I6ZRG7"/>
<keyword evidence="6" id="KW-0804">Transcription</keyword>
<dbReference type="EMBL" id="FPBA01000006">
    <property type="protein sequence ID" value="SFT65187.1"/>
    <property type="molecule type" value="Genomic_DNA"/>
</dbReference>
<dbReference type="PANTHER" id="PTHR37461">
    <property type="entry name" value="ANTI-SIGMA-K FACTOR RSKA"/>
    <property type="match status" value="1"/>
</dbReference>
<feature type="domain" description="Putative zinc-finger" evidence="8">
    <location>
        <begin position="9"/>
        <end position="42"/>
    </location>
</feature>
<keyword evidence="5 7" id="KW-0472">Membrane</keyword>
<dbReference type="InterPro" id="IPR027383">
    <property type="entry name" value="Znf_put"/>
</dbReference>
<comment type="subcellular location">
    <subcellularLocation>
        <location evidence="1">Membrane</location>
        <topology evidence="1">Single-pass membrane protein</topology>
    </subcellularLocation>
</comment>
<evidence type="ECO:0000256" key="2">
    <source>
        <dbReference type="ARBA" id="ARBA00022692"/>
    </source>
</evidence>
<gene>
    <name evidence="9" type="ORF">SAMN05660657_02137</name>
</gene>
<sequence>MSRADGEHRELRELLGVAALGALEPAEHDRLQAHLDGCPSCRAELAELTPLAARLAAVDPDALDETPTPPPGLGAAVLARIAAEEQRSGPPRHRATPLPRRRALRPVLAAAAVVGVAAAGAAVGWLVRPVPDPPPLEPVSVQAVDPGVEARADLIPHTWGVEVRLTGTGFADGEVYRVAVTDDDGREVPAGEFLGIGNAELRCNLNSAVLRADAVGFEVVDDDGDVVVRSDF</sequence>
<organism evidence="9 10">
    <name type="scientific">Geodermatophilus amargosae</name>
    <dbReference type="NCBI Taxonomy" id="1296565"/>
    <lineage>
        <taxon>Bacteria</taxon>
        <taxon>Bacillati</taxon>
        <taxon>Actinomycetota</taxon>
        <taxon>Actinomycetes</taxon>
        <taxon>Geodermatophilales</taxon>
        <taxon>Geodermatophilaceae</taxon>
        <taxon>Geodermatophilus</taxon>
    </lineage>
</organism>
<dbReference type="PANTHER" id="PTHR37461:SF1">
    <property type="entry name" value="ANTI-SIGMA-K FACTOR RSKA"/>
    <property type="match status" value="1"/>
</dbReference>
<name>A0A1I6ZRG7_9ACTN</name>
<dbReference type="Gene3D" id="1.10.10.1320">
    <property type="entry name" value="Anti-sigma factor, zinc-finger domain"/>
    <property type="match status" value="1"/>
</dbReference>
<proteinExistence type="predicted"/>
<keyword evidence="4" id="KW-0805">Transcription regulation</keyword>
<evidence type="ECO:0000256" key="6">
    <source>
        <dbReference type="ARBA" id="ARBA00023163"/>
    </source>
</evidence>
<dbReference type="GO" id="GO:0008270">
    <property type="term" value="F:zinc ion binding"/>
    <property type="evidence" value="ECO:0007669"/>
    <property type="project" value="UniProtKB-KW"/>
</dbReference>
<keyword evidence="9" id="KW-0862">Zinc</keyword>
<dbReference type="STRING" id="1296565.SAMN05660657_02137"/>
<keyword evidence="2 7" id="KW-0812">Transmembrane</keyword>
<dbReference type="GO" id="GO:0016989">
    <property type="term" value="F:sigma factor antagonist activity"/>
    <property type="evidence" value="ECO:0007669"/>
    <property type="project" value="TreeGrafter"/>
</dbReference>
<keyword evidence="10" id="KW-1185">Reference proteome</keyword>
<dbReference type="GO" id="GO:0006417">
    <property type="term" value="P:regulation of translation"/>
    <property type="evidence" value="ECO:0007669"/>
    <property type="project" value="TreeGrafter"/>
</dbReference>
<keyword evidence="3 7" id="KW-1133">Transmembrane helix</keyword>
<keyword evidence="9" id="KW-0479">Metal-binding</keyword>
<evidence type="ECO:0000256" key="5">
    <source>
        <dbReference type="ARBA" id="ARBA00023136"/>
    </source>
</evidence>
<evidence type="ECO:0000259" key="8">
    <source>
        <dbReference type="Pfam" id="PF13490"/>
    </source>
</evidence>
<dbReference type="InterPro" id="IPR041916">
    <property type="entry name" value="Anti_sigma_zinc_sf"/>
</dbReference>
<feature type="transmembrane region" description="Helical" evidence="7">
    <location>
        <begin position="107"/>
        <end position="127"/>
    </location>
</feature>
<evidence type="ECO:0000256" key="1">
    <source>
        <dbReference type="ARBA" id="ARBA00004167"/>
    </source>
</evidence>
<dbReference type="RefSeq" id="WP_093579386.1">
    <property type="nucleotide sequence ID" value="NZ_FPBA01000006.1"/>
</dbReference>
<dbReference type="Pfam" id="PF13490">
    <property type="entry name" value="zf-HC2"/>
    <property type="match status" value="1"/>
</dbReference>
<dbReference type="GO" id="GO:0016020">
    <property type="term" value="C:membrane"/>
    <property type="evidence" value="ECO:0007669"/>
    <property type="project" value="UniProtKB-SubCell"/>
</dbReference>
<dbReference type="InterPro" id="IPR051474">
    <property type="entry name" value="Anti-sigma-K/W_factor"/>
</dbReference>
<evidence type="ECO:0000313" key="10">
    <source>
        <dbReference type="Proteomes" id="UP000199546"/>
    </source>
</evidence>
<evidence type="ECO:0000313" key="9">
    <source>
        <dbReference type="EMBL" id="SFT65187.1"/>
    </source>
</evidence>
<protein>
    <submittedName>
        <fullName evidence="9">Putative zinc-finger</fullName>
    </submittedName>
</protein>
<evidence type="ECO:0000256" key="7">
    <source>
        <dbReference type="SAM" id="Phobius"/>
    </source>
</evidence>
<evidence type="ECO:0000256" key="4">
    <source>
        <dbReference type="ARBA" id="ARBA00023015"/>
    </source>
</evidence>
<keyword evidence="9" id="KW-0863">Zinc-finger</keyword>
<reference evidence="10" key="1">
    <citation type="submission" date="2016-10" db="EMBL/GenBank/DDBJ databases">
        <authorList>
            <person name="Varghese N."/>
            <person name="Submissions S."/>
        </authorList>
    </citation>
    <scope>NUCLEOTIDE SEQUENCE [LARGE SCALE GENOMIC DNA]</scope>
    <source>
        <strain evidence="10">DSM 46136</strain>
    </source>
</reference>
<dbReference type="Proteomes" id="UP000199546">
    <property type="component" value="Unassembled WGS sequence"/>
</dbReference>
<accession>A0A1I6ZRG7</accession>